<protein>
    <submittedName>
        <fullName evidence="1">Uncharacterized protein</fullName>
    </submittedName>
</protein>
<keyword evidence="2" id="KW-1185">Reference proteome</keyword>
<organism evidence="1 2">
    <name type="scientific">Schistosoma margrebowiei</name>
    <dbReference type="NCBI Taxonomy" id="48269"/>
    <lineage>
        <taxon>Eukaryota</taxon>
        <taxon>Metazoa</taxon>
        <taxon>Spiralia</taxon>
        <taxon>Lophotrochozoa</taxon>
        <taxon>Platyhelminthes</taxon>
        <taxon>Trematoda</taxon>
        <taxon>Digenea</taxon>
        <taxon>Strigeidida</taxon>
        <taxon>Schistosomatoidea</taxon>
        <taxon>Schistosomatidae</taxon>
        <taxon>Schistosoma</taxon>
    </lineage>
</organism>
<gene>
    <name evidence="1" type="ORF">SMRZ_LOCUS5192</name>
</gene>
<accession>A0A3P7YK04</accession>
<dbReference type="Proteomes" id="UP000277204">
    <property type="component" value="Unassembled WGS sequence"/>
</dbReference>
<dbReference type="EMBL" id="UZAI01001751">
    <property type="protein sequence ID" value="VDO64973.1"/>
    <property type="molecule type" value="Genomic_DNA"/>
</dbReference>
<evidence type="ECO:0000313" key="1">
    <source>
        <dbReference type="EMBL" id="VDO64973.1"/>
    </source>
</evidence>
<proteinExistence type="predicted"/>
<evidence type="ECO:0000313" key="2">
    <source>
        <dbReference type="Proteomes" id="UP000277204"/>
    </source>
</evidence>
<sequence length="55" mass="6535">MANFHRPSILLYNLSCPRCNIQWTFVVLSKVAQKQILEYKQEVFQSTSYRLDLVN</sequence>
<name>A0A3P7YK04_9TREM</name>
<dbReference type="AlphaFoldDB" id="A0A3P7YK04"/>
<reference evidence="1 2" key="1">
    <citation type="submission" date="2018-11" db="EMBL/GenBank/DDBJ databases">
        <authorList>
            <consortium name="Pathogen Informatics"/>
        </authorList>
    </citation>
    <scope>NUCLEOTIDE SEQUENCE [LARGE SCALE GENOMIC DNA]</scope>
    <source>
        <strain evidence="1 2">Zambia</strain>
    </source>
</reference>